<reference evidence="2 3" key="1">
    <citation type="submission" date="2019-12" db="EMBL/GenBank/DDBJ databases">
        <authorList>
            <person name="Wolfe R."/>
            <person name="Danczak R."/>
            <person name="Wilkins M."/>
        </authorList>
    </citation>
    <scope>NUCLEOTIDE SEQUENCE [LARGE SCALE GENOMIC DNA]</scope>
    <source>
        <strain evidence="2">X2_MaxBin.013</strain>
    </source>
</reference>
<dbReference type="Pfam" id="PF06695">
    <property type="entry name" value="Sm_multidrug_ex"/>
    <property type="match status" value="1"/>
</dbReference>
<keyword evidence="1" id="KW-1133">Transmembrane helix</keyword>
<gene>
    <name evidence="2" type="ORF">FD145_1098</name>
</gene>
<evidence type="ECO:0000313" key="2">
    <source>
        <dbReference type="EMBL" id="KAF0133782.1"/>
    </source>
</evidence>
<dbReference type="AlphaFoldDB" id="A0A833NWS8"/>
<dbReference type="PANTHER" id="PTHR36007">
    <property type="entry name" value="TRANSPORT PROTEIN-RELATED"/>
    <property type="match status" value="1"/>
</dbReference>
<feature type="transmembrane region" description="Helical" evidence="1">
    <location>
        <begin position="42"/>
        <end position="64"/>
    </location>
</feature>
<keyword evidence="1" id="KW-0472">Membrane</keyword>
<feature type="transmembrane region" description="Helical" evidence="1">
    <location>
        <begin position="100"/>
        <end position="125"/>
    </location>
</feature>
<dbReference type="EMBL" id="WPAF01000018">
    <property type="protein sequence ID" value="KAF0133782.1"/>
    <property type="molecule type" value="Genomic_DNA"/>
</dbReference>
<dbReference type="Proteomes" id="UP000488506">
    <property type="component" value="Unassembled WGS sequence"/>
</dbReference>
<dbReference type="InterPro" id="IPR009577">
    <property type="entry name" value="Sm_multidrug_ex"/>
</dbReference>
<proteinExistence type="predicted"/>
<keyword evidence="1" id="KW-0812">Transmembrane</keyword>
<evidence type="ECO:0000256" key="1">
    <source>
        <dbReference type="SAM" id="Phobius"/>
    </source>
</evidence>
<dbReference type="PANTHER" id="PTHR36007:SF2">
    <property type="entry name" value="TRANSPORT PROTEIN-RELATED"/>
    <property type="match status" value="1"/>
</dbReference>
<evidence type="ECO:0000313" key="3">
    <source>
        <dbReference type="Proteomes" id="UP000488506"/>
    </source>
</evidence>
<name>A0A833NWS8_UNCSA</name>
<comment type="caution">
    <text evidence="2">The sequence shown here is derived from an EMBL/GenBank/DDBJ whole genome shotgun (WGS) entry which is preliminary data.</text>
</comment>
<protein>
    <submittedName>
        <fullName evidence="2">Putative small multi-drug export protein</fullName>
    </submittedName>
</protein>
<feature type="transmembrane region" description="Helical" evidence="1">
    <location>
        <begin position="131"/>
        <end position="151"/>
    </location>
</feature>
<organism evidence="2 3">
    <name type="scientific">Candidatus Saganbacteria bacterium</name>
    <dbReference type="NCBI Taxonomy" id="2575572"/>
    <lineage>
        <taxon>Bacteria</taxon>
        <taxon>Bacillati</taxon>
        <taxon>Saganbacteria</taxon>
    </lineage>
</organism>
<accession>A0A833NWS8</accession>
<sequence length="159" mass="17665">MWIVELLKGLQGELVVLIASAIPVIEVRGSIPLGIMYYKLNAFNVVMLSIIGSVLPVFPLLWVLNNLTEKLRKVKVFDKFITWLFERTRSKSKLIKDLELVGLTLFIGVPLPGTGVWTGAIAAYLFGLPLIPSFFCCLFGTAIASVIVWMISAGVMRFF</sequence>